<gene>
    <name evidence="2" type="ORF">MTR64_05035</name>
</gene>
<dbReference type="Proteomes" id="UP001162880">
    <property type="component" value="Unassembled WGS sequence"/>
</dbReference>
<dbReference type="SMART" id="SM00953">
    <property type="entry name" value="RES"/>
    <property type="match status" value="1"/>
</dbReference>
<reference evidence="2" key="1">
    <citation type="submission" date="2022-03" db="EMBL/GenBank/DDBJ databases">
        <title>Identification of a novel bacterium isolated from mangrove sediments.</title>
        <authorList>
            <person name="Pan X."/>
        </authorList>
    </citation>
    <scope>NUCLEOTIDE SEQUENCE</scope>
    <source>
        <strain evidence="2">B2580</strain>
    </source>
</reference>
<keyword evidence="3" id="KW-1185">Reference proteome</keyword>
<dbReference type="Pfam" id="PF08808">
    <property type="entry name" value="RES"/>
    <property type="match status" value="1"/>
</dbReference>
<name>A0ABT0AYP1_9SPHN</name>
<dbReference type="EMBL" id="JALHLE010000005">
    <property type="protein sequence ID" value="MCJ2177917.1"/>
    <property type="molecule type" value="Genomic_DNA"/>
</dbReference>
<dbReference type="InterPro" id="IPR014914">
    <property type="entry name" value="RES_dom"/>
</dbReference>
<evidence type="ECO:0000259" key="1">
    <source>
        <dbReference type="SMART" id="SM00953"/>
    </source>
</evidence>
<feature type="domain" description="RES" evidence="1">
    <location>
        <begin position="13"/>
        <end position="130"/>
    </location>
</feature>
<comment type="caution">
    <text evidence="2">The sequence shown here is derived from an EMBL/GenBank/DDBJ whole genome shotgun (WGS) entry which is preliminary data.</text>
</comment>
<sequence length="153" mass="16617">MKLWRLCRAGHVALDGGGSRQFGGRYTPAGSPVVNFASDAALAILIALRYQPRDLSGIVEDFVLGWTEIDAEPVRVPPGADEDEVRGFVREWLDEGQALLAAVPSRVLPEGEVVMMNVHHPDAGQVAPLVTRPFSFAQCLHTPPMADRYGAQQ</sequence>
<organism evidence="2 3">
    <name type="scientific">Novosphingobium album</name>
    <name type="common">ex Hu et al. 2023</name>
    <dbReference type="NCBI Taxonomy" id="2930093"/>
    <lineage>
        <taxon>Bacteria</taxon>
        <taxon>Pseudomonadati</taxon>
        <taxon>Pseudomonadota</taxon>
        <taxon>Alphaproteobacteria</taxon>
        <taxon>Sphingomonadales</taxon>
        <taxon>Sphingomonadaceae</taxon>
        <taxon>Novosphingobium</taxon>
    </lineage>
</organism>
<evidence type="ECO:0000313" key="2">
    <source>
        <dbReference type="EMBL" id="MCJ2177917.1"/>
    </source>
</evidence>
<proteinExistence type="predicted"/>
<protein>
    <submittedName>
        <fullName evidence="2">RES family NAD+ phosphorylase</fullName>
    </submittedName>
</protein>
<dbReference type="RefSeq" id="WP_243991331.1">
    <property type="nucleotide sequence ID" value="NZ_JALHLE010000005.1"/>
</dbReference>
<evidence type="ECO:0000313" key="3">
    <source>
        <dbReference type="Proteomes" id="UP001162880"/>
    </source>
</evidence>
<accession>A0ABT0AYP1</accession>